<evidence type="ECO:0000313" key="4">
    <source>
        <dbReference type="EMBL" id="PTE14594.1"/>
    </source>
</evidence>
<keyword evidence="1 4" id="KW-0808">Transferase</keyword>
<dbReference type="InterPro" id="IPR050832">
    <property type="entry name" value="Bact_Acetyltransf"/>
</dbReference>
<evidence type="ECO:0000313" key="5">
    <source>
        <dbReference type="Proteomes" id="UP000241362"/>
    </source>
</evidence>
<organism evidence="4 5">
    <name type="scientific">Fuscovulum blasticum DSM 2131</name>
    <dbReference type="NCBI Taxonomy" id="1188250"/>
    <lineage>
        <taxon>Bacteria</taxon>
        <taxon>Pseudomonadati</taxon>
        <taxon>Pseudomonadota</taxon>
        <taxon>Alphaproteobacteria</taxon>
        <taxon>Rhodobacterales</taxon>
        <taxon>Paracoccaceae</taxon>
        <taxon>Pseudogemmobacter</taxon>
    </lineage>
</organism>
<evidence type="ECO:0000259" key="3">
    <source>
        <dbReference type="PROSITE" id="PS51186"/>
    </source>
</evidence>
<dbReference type="PANTHER" id="PTHR43877:SF1">
    <property type="entry name" value="ACETYLTRANSFERASE"/>
    <property type="match status" value="1"/>
</dbReference>
<protein>
    <submittedName>
        <fullName evidence="4">GNAT family N-acetyltransferase</fullName>
    </submittedName>
</protein>
<evidence type="ECO:0000256" key="1">
    <source>
        <dbReference type="ARBA" id="ARBA00022679"/>
    </source>
</evidence>
<gene>
    <name evidence="4" type="ORF">C5F44_09510</name>
</gene>
<dbReference type="Gene3D" id="3.40.630.30">
    <property type="match status" value="1"/>
</dbReference>
<accession>A0A2T4J9M2</accession>
<sequence length="237" mass="24638">MTPDHLAAVMEATWPPAASRDLGPFRLRDGAGGGKRVSAASAEGAWDAAALEAAIAAMAEPLFLIRQGDAALDAALAARGFAVVDPVVAYAAPVASLQGETPFLSTFAHWPPLEAARAVWAEGGIGPARIAVMQRVQGPKTALMARADDRPAGAAFVACQGDVAMLHALEVRSAQRRRGVAGHLLTAAANWAAEAGATLFSLVVTERNTAARALYDRLGMRVVGQYHYRAGPAPDRP</sequence>
<dbReference type="GO" id="GO:0016747">
    <property type="term" value="F:acyltransferase activity, transferring groups other than amino-acyl groups"/>
    <property type="evidence" value="ECO:0007669"/>
    <property type="project" value="InterPro"/>
</dbReference>
<dbReference type="InterPro" id="IPR000182">
    <property type="entry name" value="GNAT_dom"/>
</dbReference>
<proteinExistence type="predicted"/>
<dbReference type="Proteomes" id="UP000241362">
    <property type="component" value="Unassembled WGS sequence"/>
</dbReference>
<dbReference type="Pfam" id="PF00583">
    <property type="entry name" value="Acetyltransf_1"/>
    <property type="match status" value="1"/>
</dbReference>
<dbReference type="SUPFAM" id="SSF55729">
    <property type="entry name" value="Acyl-CoA N-acyltransferases (Nat)"/>
    <property type="match status" value="1"/>
</dbReference>
<dbReference type="InterPro" id="IPR016181">
    <property type="entry name" value="Acyl_CoA_acyltransferase"/>
</dbReference>
<dbReference type="AlphaFoldDB" id="A0A2T4J9M2"/>
<keyword evidence="5" id="KW-1185">Reference proteome</keyword>
<dbReference type="EMBL" id="PZKE01000007">
    <property type="protein sequence ID" value="PTE14594.1"/>
    <property type="molecule type" value="Genomic_DNA"/>
</dbReference>
<dbReference type="RefSeq" id="WP_107673285.1">
    <property type="nucleotide sequence ID" value="NZ_PZKE01000007.1"/>
</dbReference>
<name>A0A2T4J9M2_FUSBL</name>
<dbReference type="PROSITE" id="PS51186">
    <property type="entry name" value="GNAT"/>
    <property type="match status" value="1"/>
</dbReference>
<keyword evidence="2" id="KW-0012">Acyltransferase</keyword>
<evidence type="ECO:0000256" key="2">
    <source>
        <dbReference type="ARBA" id="ARBA00023315"/>
    </source>
</evidence>
<feature type="domain" description="N-acetyltransferase" evidence="3">
    <location>
        <begin position="102"/>
        <end position="237"/>
    </location>
</feature>
<dbReference type="PANTHER" id="PTHR43877">
    <property type="entry name" value="AMINOALKYLPHOSPHONATE N-ACETYLTRANSFERASE-RELATED-RELATED"/>
    <property type="match status" value="1"/>
</dbReference>
<comment type="caution">
    <text evidence="4">The sequence shown here is derived from an EMBL/GenBank/DDBJ whole genome shotgun (WGS) entry which is preliminary data.</text>
</comment>
<reference evidence="4 5" key="1">
    <citation type="submission" date="2018-03" db="EMBL/GenBank/DDBJ databases">
        <title>Rhodobacter blasticus.</title>
        <authorList>
            <person name="Meyer T.E."/>
            <person name="Miller S."/>
            <person name="Lodha T."/>
            <person name="Gandham S."/>
            <person name="Chintalapati S."/>
            <person name="Chintalapati V.R."/>
        </authorList>
    </citation>
    <scope>NUCLEOTIDE SEQUENCE [LARGE SCALE GENOMIC DNA]</scope>
    <source>
        <strain evidence="4 5">DSM 2131</strain>
    </source>
</reference>